<dbReference type="Proteomes" id="UP000190669">
    <property type="component" value="Unassembled WGS sequence"/>
</dbReference>
<proteinExistence type="predicted"/>
<protein>
    <submittedName>
        <fullName evidence="4">Uncharacterized protein</fullName>
    </submittedName>
</protein>
<name>A0AAX2IQW7_9FLAO</name>
<feature type="region of interest" description="Disordered" evidence="1">
    <location>
        <begin position="95"/>
        <end position="115"/>
    </location>
</feature>
<evidence type="ECO:0000313" key="5">
    <source>
        <dbReference type="Proteomes" id="UP000190669"/>
    </source>
</evidence>
<keyword evidence="2" id="KW-0812">Transmembrane</keyword>
<dbReference type="EMBL" id="UAVR01000024">
    <property type="protein sequence ID" value="SQA92530.1"/>
    <property type="molecule type" value="Genomic_DNA"/>
</dbReference>
<reference evidence="3 5" key="1">
    <citation type="submission" date="2017-02" db="EMBL/GenBank/DDBJ databases">
        <authorList>
            <person name="Varghese N."/>
            <person name="Submissions S."/>
        </authorList>
    </citation>
    <scope>NUCLEOTIDE SEQUENCE [LARGE SCALE GENOMIC DNA]</scope>
    <source>
        <strain evidence="3 5">DSM 16775</strain>
    </source>
</reference>
<feature type="transmembrane region" description="Helical" evidence="2">
    <location>
        <begin position="12"/>
        <end position="34"/>
    </location>
</feature>
<keyword evidence="2" id="KW-0472">Membrane</keyword>
<evidence type="ECO:0000313" key="6">
    <source>
        <dbReference type="Proteomes" id="UP000251937"/>
    </source>
</evidence>
<evidence type="ECO:0000313" key="3">
    <source>
        <dbReference type="EMBL" id="SKC09926.1"/>
    </source>
</evidence>
<keyword evidence="5" id="KW-1185">Reference proteome</keyword>
<dbReference type="AlphaFoldDB" id="A0AAX2IQW7"/>
<comment type="caution">
    <text evidence="4">The sequence shown here is derived from an EMBL/GenBank/DDBJ whole genome shotgun (WGS) entry which is preliminary data.</text>
</comment>
<reference evidence="4 6" key="2">
    <citation type="submission" date="2018-06" db="EMBL/GenBank/DDBJ databases">
        <authorList>
            <consortium name="Pathogen Informatics"/>
            <person name="Doyle S."/>
        </authorList>
    </citation>
    <scope>NUCLEOTIDE SEQUENCE [LARGE SCALE GENOMIC DNA]</scope>
    <source>
        <strain evidence="4 6">NCTC11212</strain>
    </source>
</reference>
<feature type="transmembrane region" description="Helical" evidence="2">
    <location>
        <begin position="133"/>
        <end position="153"/>
    </location>
</feature>
<dbReference type="RefSeq" id="WP_079467025.1">
    <property type="nucleotide sequence ID" value="NZ_CP033934.1"/>
</dbReference>
<evidence type="ECO:0000313" key="4">
    <source>
        <dbReference type="EMBL" id="SQA92530.1"/>
    </source>
</evidence>
<dbReference type="EMBL" id="FUZE01000031">
    <property type="protein sequence ID" value="SKC09926.1"/>
    <property type="molecule type" value="Genomic_DNA"/>
</dbReference>
<dbReference type="Proteomes" id="UP000251937">
    <property type="component" value="Unassembled WGS sequence"/>
</dbReference>
<evidence type="ECO:0000256" key="2">
    <source>
        <dbReference type="SAM" id="Phobius"/>
    </source>
</evidence>
<evidence type="ECO:0000256" key="1">
    <source>
        <dbReference type="SAM" id="MobiDB-lite"/>
    </source>
</evidence>
<keyword evidence="2" id="KW-1133">Transmembrane helix</keyword>
<dbReference type="InterPro" id="IPR046657">
    <property type="entry name" value="DUF6766"/>
</dbReference>
<dbReference type="KEGG" id="cbp:EB354_03900"/>
<sequence>MENNKLDRPSFFYRNSLGIVLLCLIIVCLIGQFFTGFNTENKELTEQGKSLLSFKEYFHSGHFIQATFENWESEFLHMMLYVLLTISLRQKGSSESKSLTEPEEVDREPQPHSKAPWPVRKGGIYLKIYKHSLSVAFALLFLISFILHFYGSFKDQNFENEMKGLPASHWYDYISESRFWFESLQNWQSEFLAVFSLVVLSIWLREKGSPESKPVDMSHDEIP</sequence>
<organism evidence="4 6">
    <name type="scientific">Chryseobacterium balustinum</name>
    <dbReference type="NCBI Taxonomy" id="246"/>
    <lineage>
        <taxon>Bacteria</taxon>
        <taxon>Pseudomonadati</taxon>
        <taxon>Bacteroidota</taxon>
        <taxon>Flavobacteriia</taxon>
        <taxon>Flavobacteriales</taxon>
        <taxon>Weeksellaceae</taxon>
        <taxon>Chryseobacterium group</taxon>
        <taxon>Chryseobacterium</taxon>
    </lineage>
</organism>
<gene>
    <name evidence="4" type="ORF">NCTC11212_04110</name>
    <name evidence="3" type="ORF">SAMN05421800_1319</name>
</gene>
<accession>A0AAX2IQW7</accession>
<dbReference type="Pfam" id="PF20554">
    <property type="entry name" value="DUF6766"/>
    <property type="match status" value="1"/>
</dbReference>